<keyword evidence="1" id="KW-0677">Repeat</keyword>
<feature type="compositionally biased region" description="Pro residues" evidence="2">
    <location>
        <begin position="200"/>
        <end position="212"/>
    </location>
</feature>
<dbReference type="EMBL" id="BNCQ01000071">
    <property type="protein sequence ID" value="GIM15944.1"/>
    <property type="molecule type" value="Genomic_DNA"/>
</dbReference>
<dbReference type="Pfam" id="PF24883">
    <property type="entry name" value="NPHP3_N"/>
    <property type="match status" value="1"/>
</dbReference>
<feature type="compositionally biased region" description="Polar residues" evidence="2">
    <location>
        <begin position="26"/>
        <end position="39"/>
    </location>
</feature>
<feature type="non-terminal residue" evidence="4">
    <location>
        <position position="1"/>
    </location>
</feature>
<feature type="compositionally biased region" description="Pro residues" evidence="2">
    <location>
        <begin position="650"/>
        <end position="669"/>
    </location>
</feature>
<dbReference type="PANTHER" id="PTHR48125:SF10">
    <property type="entry name" value="OS12G0136300 PROTEIN"/>
    <property type="match status" value="1"/>
</dbReference>
<evidence type="ECO:0000256" key="2">
    <source>
        <dbReference type="SAM" id="MobiDB-lite"/>
    </source>
</evidence>
<accession>A0A8J4LZ53</accession>
<gene>
    <name evidence="4" type="ORF">Vretimale_18603</name>
</gene>
<dbReference type="InterPro" id="IPR056884">
    <property type="entry name" value="NPHP3-like_N"/>
</dbReference>
<feature type="compositionally biased region" description="Basic residues" evidence="2">
    <location>
        <begin position="67"/>
        <end position="76"/>
    </location>
</feature>
<evidence type="ECO:0000259" key="3">
    <source>
        <dbReference type="Pfam" id="PF24883"/>
    </source>
</evidence>
<evidence type="ECO:0000313" key="5">
    <source>
        <dbReference type="Proteomes" id="UP000722791"/>
    </source>
</evidence>
<feature type="region of interest" description="Disordered" evidence="2">
    <location>
        <begin position="55"/>
        <end position="214"/>
    </location>
</feature>
<organism evidence="4 5">
    <name type="scientific">Volvox reticuliferus</name>
    <dbReference type="NCBI Taxonomy" id="1737510"/>
    <lineage>
        <taxon>Eukaryota</taxon>
        <taxon>Viridiplantae</taxon>
        <taxon>Chlorophyta</taxon>
        <taxon>core chlorophytes</taxon>
        <taxon>Chlorophyceae</taxon>
        <taxon>CS clade</taxon>
        <taxon>Chlamydomonadales</taxon>
        <taxon>Volvocaceae</taxon>
        <taxon>Volvox</taxon>
    </lineage>
</organism>
<feature type="compositionally biased region" description="Polar residues" evidence="2">
    <location>
        <begin position="55"/>
        <end position="64"/>
    </location>
</feature>
<feature type="region of interest" description="Disordered" evidence="2">
    <location>
        <begin position="1"/>
        <end position="40"/>
    </location>
</feature>
<feature type="domain" description="Nephrocystin 3-like N-terminal" evidence="3">
    <location>
        <begin position="514"/>
        <end position="650"/>
    </location>
</feature>
<evidence type="ECO:0000256" key="1">
    <source>
        <dbReference type="ARBA" id="ARBA00022737"/>
    </source>
</evidence>
<sequence length="675" mass="70710">MGCTASVATRSTHGNKVVPDGGIVRRSSSPNDAESTTECSARAPLSAVSYLGLCSSKSDQTATSPKPRLKIVRVRSKSGANDKEKQTVEETSVEESGFPRQEKESLKGSRKNSFEGPQLSGPSVSGSTTGGSSSKGLIADTDAQDVAQPTIPLPGAAESPTAGAAQTAMGLSTHPASTGLPGSGPCPNEAAAEEAATEQPEPPSLPPPPPSDPLAVTRLGITLSGLRKLYDTLRDRFGPQRLWNMSTEELARAWVAETTAGERCRLLEGAGILDPGDVQPPVYFISHSWQNRAALLFESVLGHYLLVGGAAGRAADTDAGMGDDGVTSVWPAAPATVWIDMLAVNQHEGTEERRLDLAAVQDVVRACSGGTIVITDLAAGVNPASRAWILYEWATTLATHGPDALHVQLDPYERSSIIGGLDIRQASCKNIADKAMIQAAIAASYGSAEAFNTQLRLQLLLQPLSYREDLRRRPASPPAAAAASRQCMMPLQPLAAPPSPTTKAASIRWDFSPVRSWLDAGEEGSRVLCLLGGSGEGKSTLCAALCNPEIGLLGAVNGGNGRTVSAHHFVRFGDRRRQEPLRIIKSLAYQLAEGLPLLSNYVLQLDAAEVAQLPADGSAAFEELLLKPLSAGLGTGQVVILIDGLDEADPPTPLGQAPPPPLLLPPSPRRLPATI</sequence>
<feature type="region of interest" description="Disordered" evidence="2">
    <location>
        <begin position="650"/>
        <end position="675"/>
    </location>
</feature>
<name>A0A8J4LZ53_9CHLO</name>
<comment type="caution">
    <text evidence="4">The sequence shown here is derived from an EMBL/GenBank/DDBJ whole genome shotgun (WGS) entry which is preliminary data.</text>
</comment>
<evidence type="ECO:0000313" key="4">
    <source>
        <dbReference type="EMBL" id="GIM15944.1"/>
    </source>
</evidence>
<feature type="compositionally biased region" description="Low complexity" evidence="2">
    <location>
        <begin position="120"/>
        <end position="136"/>
    </location>
</feature>
<protein>
    <recommendedName>
        <fullName evidence="3">Nephrocystin 3-like N-terminal domain-containing protein</fullName>
    </recommendedName>
</protein>
<dbReference type="Proteomes" id="UP000722791">
    <property type="component" value="Unassembled WGS sequence"/>
</dbReference>
<reference evidence="4" key="1">
    <citation type="journal article" date="2021" name="Proc. Natl. Acad. Sci. U.S.A.">
        <title>Three genomes in the algal genus Volvox reveal the fate of a haploid sex-determining region after a transition to homothallism.</title>
        <authorList>
            <person name="Yamamoto K."/>
            <person name="Hamaji T."/>
            <person name="Kawai-Toyooka H."/>
            <person name="Matsuzaki R."/>
            <person name="Takahashi F."/>
            <person name="Nishimura Y."/>
            <person name="Kawachi M."/>
            <person name="Noguchi H."/>
            <person name="Minakuchi Y."/>
            <person name="Umen J.G."/>
            <person name="Toyoda A."/>
            <person name="Nozaki H."/>
        </authorList>
    </citation>
    <scope>NUCLEOTIDE SEQUENCE</scope>
    <source>
        <strain evidence="4">NIES-3785</strain>
    </source>
</reference>
<dbReference type="AlphaFoldDB" id="A0A8J4LZ53"/>
<dbReference type="PANTHER" id="PTHR48125">
    <property type="entry name" value="LP07818P1"/>
    <property type="match status" value="1"/>
</dbReference>
<proteinExistence type="predicted"/>
<feature type="compositionally biased region" description="Polar residues" evidence="2">
    <location>
        <begin position="1"/>
        <end position="14"/>
    </location>
</feature>